<evidence type="ECO:0000256" key="4">
    <source>
        <dbReference type="PROSITE-ProRule" id="PRU00335"/>
    </source>
</evidence>
<dbReference type="InterPro" id="IPR041673">
    <property type="entry name" value="TetR_C_23"/>
</dbReference>
<evidence type="ECO:0000256" key="2">
    <source>
        <dbReference type="ARBA" id="ARBA00023125"/>
    </source>
</evidence>
<dbReference type="InterPro" id="IPR023772">
    <property type="entry name" value="DNA-bd_HTH_TetR-type_CS"/>
</dbReference>
<dbReference type="Gene3D" id="1.10.357.10">
    <property type="entry name" value="Tetracycline Repressor, domain 2"/>
    <property type="match status" value="1"/>
</dbReference>
<dbReference type="InterPro" id="IPR036271">
    <property type="entry name" value="Tet_transcr_reg_TetR-rel_C_sf"/>
</dbReference>
<dbReference type="PROSITE" id="PS50977">
    <property type="entry name" value="HTH_TETR_2"/>
    <property type="match status" value="1"/>
</dbReference>
<keyword evidence="3" id="KW-0804">Transcription</keyword>
<evidence type="ECO:0000313" key="7">
    <source>
        <dbReference type="Proteomes" id="UP000094769"/>
    </source>
</evidence>
<comment type="caution">
    <text evidence="6">The sequence shown here is derived from an EMBL/GenBank/DDBJ whole genome shotgun (WGS) entry which is preliminary data.</text>
</comment>
<dbReference type="InterPro" id="IPR009057">
    <property type="entry name" value="Homeodomain-like_sf"/>
</dbReference>
<reference evidence="6 7" key="1">
    <citation type="submission" date="2016-06" db="EMBL/GenBank/DDBJ databases">
        <title>Genome sequence of endosymbiont of Candidatus Endolucinida thiodiazotropha.</title>
        <authorList>
            <person name="Poehlein A."/>
            <person name="Koenig S."/>
            <person name="Heiden S.E."/>
            <person name="Thuermer A."/>
            <person name="Voget S."/>
            <person name="Daniel R."/>
            <person name="Markert S."/>
            <person name="Gros O."/>
            <person name="Schweder T."/>
        </authorList>
    </citation>
    <scope>NUCLEOTIDE SEQUENCE [LARGE SCALE GENOMIC DNA]</scope>
    <source>
        <strain evidence="6 7">COS</strain>
    </source>
</reference>
<dbReference type="PROSITE" id="PS01081">
    <property type="entry name" value="HTH_TETR_1"/>
    <property type="match status" value="1"/>
</dbReference>
<accession>A0A7Z0VIG9</accession>
<dbReference type="SUPFAM" id="SSF46689">
    <property type="entry name" value="Homeodomain-like"/>
    <property type="match status" value="1"/>
</dbReference>
<dbReference type="EMBL" id="MARB01000025">
    <property type="protein sequence ID" value="ODJ86212.1"/>
    <property type="molecule type" value="Genomic_DNA"/>
</dbReference>
<dbReference type="SUPFAM" id="SSF48498">
    <property type="entry name" value="Tetracyclin repressor-like, C-terminal domain"/>
    <property type="match status" value="1"/>
</dbReference>
<proteinExistence type="predicted"/>
<dbReference type="AlphaFoldDB" id="A0A7Z0VIG9"/>
<evidence type="ECO:0000256" key="3">
    <source>
        <dbReference type="ARBA" id="ARBA00023163"/>
    </source>
</evidence>
<name>A0A7Z0VIG9_9GAMM</name>
<dbReference type="PANTHER" id="PTHR30055">
    <property type="entry name" value="HTH-TYPE TRANSCRIPTIONAL REGULATOR RUTR"/>
    <property type="match status" value="1"/>
</dbReference>
<organism evidence="6 7">
    <name type="scientific">Candidatus Thiodiazotropha endolucinida</name>
    <dbReference type="NCBI Taxonomy" id="1655433"/>
    <lineage>
        <taxon>Bacteria</taxon>
        <taxon>Pseudomonadati</taxon>
        <taxon>Pseudomonadota</taxon>
        <taxon>Gammaproteobacteria</taxon>
        <taxon>Chromatiales</taxon>
        <taxon>Sedimenticolaceae</taxon>
        <taxon>Candidatus Thiodiazotropha</taxon>
    </lineage>
</organism>
<evidence type="ECO:0000256" key="1">
    <source>
        <dbReference type="ARBA" id="ARBA00023015"/>
    </source>
</evidence>
<evidence type="ECO:0000259" key="5">
    <source>
        <dbReference type="PROSITE" id="PS50977"/>
    </source>
</evidence>
<keyword evidence="2 4" id="KW-0238">DNA-binding</keyword>
<feature type="domain" description="HTH tetR-type" evidence="5">
    <location>
        <begin position="9"/>
        <end position="69"/>
    </location>
</feature>
<dbReference type="RefSeq" id="WP_069127273.1">
    <property type="nucleotide sequence ID" value="NZ_MARB01000025.1"/>
</dbReference>
<dbReference type="Pfam" id="PF17931">
    <property type="entry name" value="TetR_C_23"/>
    <property type="match status" value="1"/>
</dbReference>
<dbReference type="Pfam" id="PF00440">
    <property type="entry name" value="TetR_N"/>
    <property type="match status" value="1"/>
</dbReference>
<dbReference type="GO" id="GO:0003700">
    <property type="term" value="F:DNA-binding transcription factor activity"/>
    <property type="evidence" value="ECO:0007669"/>
    <property type="project" value="TreeGrafter"/>
</dbReference>
<dbReference type="OrthoDB" id="4541465at2"/>
<evidence type="ECO:0000313" key="6">
    <source>
        <dbReference type="EMBL" id="ODJ86212.1"/>
    </source>
</evidence>
<feature type="DNA-binding region" description="H-T-H motif" evidence="4">
    <location>
        <begin position="32"/>
        <end position="51"/>
    </location>
</feature>
<dbReference type="Proteomes" id="UP000094769">
    <property type="component" value="Unassembled WGS sequence"/>
</dbReference>
<gene>
    <name evidence="6" type="primary">luxR</name>
    <name evidence="6" type="ORF">CODIS_35330</name>
</gene>
<keyword evidence="1" id="KW-0805">Transcription regulation</keyword>
<sequence length="245" mass="28194">MKVSKQEKALTRKRILRAAVDVISEKGFKSASMREIARRAEVGDATIYNYFPTKESLLYGYCEEKQREVAEALKMIDDFNEYTLREQLQQLTETELALWLPDREFLAEVFTLTFSAPVAGAVNLAETRRLFNHMVEEMIDAAIEVGEIPDQPYRELLAPLYWDYFTGVLAFWLKDDSQGYANTTQLVDRSVEMIAMVLQTALIGKALDLFSFMFRSQISRHLEKLGDYTAPWKQAKRRFMDGGDG</sequence>
<dbReference type="InterPro" id="IPR001647">
    <property type="entry name" value="HTH_TetR"/>
</dbReference>
<keyword evidence="7" id="KW-1185">Reference proteome</keyword>
<dbReference type="PANTHER" id="PTHR30055:SF234">
    <property type="entry name" value="HTH-TYPE TRANSCRIPTIONAL REGULATOR BETI"/>
    <property type="match status" value="1"/>
</dbReference>
<dbReference type="InterPro" id="IPR050109">
    <property type="entry name" value="HTH-type_TetR-like_transc_reg"/>
</dbReference>
<protein>
    <submittedName>
        <fullName evidence="6">HTH-type transcriptional regulator LuxR</fullName>
    </submittedName>
</protein>
<dbReference type="PRINTS" id="PR00455">
    <property type="entry name" value="HTHTETR"/>
</dbReference>
<dbReference type="GO" id="GO:0000976">
    <property type="term" value="F:transcription cis-regulatory region binding"/>
    <property type="evidence" value="ECO:0007669"/>
    <property type="project" value="TreeGrafter"/>
</dbReference>